<feature type="region of interest" description="Disordered" evidence="1">
    <location>
        <begin position="1"/>
        <end position="74"/>
    </location>
</feature>
<evidence type="ECO:0000313" key="3">
    <source>
        <dbReference type="Proteomes" id="UP000092445"/>
    </source>
</evidence>
<feature type="compositionally biased region" description="Low complexity" evidence="1">
    <location>
        <begin position="27"/>
        <end position="38"/>
    </location>
</feature>
<feature type="region of interest" description="Disordered" evidence="1">
    <location>
        <begin position="87"/>
        <end position="118"/>
    </location>
</feature>
<reference evidence="3" key="1">
    <citation type="submission" date="2014-03" db="EMBL/GenBank/DDBJ databases">
        <authorList>
            <person name="Aksoy S."/>
            <person name="Warren W."/>
            <person name="Wilson R.K."/>
        </authorList>
    </citation>
    <scope>NUCLEOTIDE SEQUENCE [LARGE SCALE GENOMIC DNA]</scope>
    <source>
        <strain evidence="3">IAEA</strain>
    </source>
</reference>
<feature type="compositionally biased region" description="Polar residues" evidence="1">
    <location>
        <begin position="53"/>
        <end position="68"/>
    </location>
</feature>
<sequence length="118" mass="12718">MPPKPITLRTSSPSMPPWRRAPPATTPPRTSVEVSSQSSEKKHPQTDTRGRHVSSQRQQNGITQTGTSPKGPANVAVIERHAAVGAPSRCITARRHAKGVPPTSTPPRRSLLRKQPAV</sequence>
<feature type="compositionally biased region" description="Pro residues" evidence="1">
    <location>
        <begin position="14"/>
        <end position="26"/>
    </location>
</feature>
<dbReference type="AlphaFoldDB" id="A0A1B0AIP3"/>
<keyword evidence="3" id="KW-1185">Reference proteome</keyword>
<dbReference type="Proteomes" id="UP000092445">
    <property type="component" value="Unassembled WGS sequence"/>
</dbReference>
<accession>A0A1B0AIP3</accession>
<dbReference type="VEuPathDB" id="VectorBase:GPAI047084"/>
<evidence type="ECO:0000313" key="2">
    <source>
        <dbReference type="EnsemblMetazoa" id="GPAI047084-PA"/>
    </source>
</evidence>
<evidence type="ECO:0000256" key="1">
    <source>
        <dbReference type="SAM" id="MobiDB-lite"/>
    </source>
</evidence>
<protein>
    <submittedName>
        <fullName evidence="2">Uncharacterized protein</fullName>
    </submittedName>
</protein>
<reference evidence="2" key="2">
    <citation type="submission" date="2020-05" db="UniProtKB">
        <authorList>
            <consortium name="EnsemblMetazoa"/>
        </authorList>
    </citation>
    <scope>IDENTIFICATION</scope>
    <source>
        <strain evidence="2">IAEA</strain>
    </source>
</reference>
<name>A0A1B0AIP3_GLOPL</name>
<feature type="compositionally biased region" description="Basic and acidic residues" evidence="1">
    <location>
        <begin position="39"/>
        <end position="50"/>
    </location>
</feature>
<dbReference type="EnsemblMetazoa" id="GPAI047084-RA">
    <property type="protein sequence ID" value="GPAI047084-PA"/>
    <property type="gene ID" value="GPAI047084"/>
</dbReference>
<proteinExistence type="predicted"/>
<organism evidence="2 3">
    <name type="scientific">Glossina pallidipes</name>
    <name type="common">Tsetse fly</name>
    <dbReference type="NCBI Taxonomy" id="7398"/>
    <lineage>
        <taxon>Eukaryota</taxon>
        <taxon>Metazoa</taxon>
        <taxon>Ecdysozoa</taxon>
        <taxon>Arthropoda</taxon>
        <taxon>Hexapoda</taxon>
        <taxon>Insecta</taxon>
        <taxon>Pterygota</taxon>
        <taxon>Neoptera</taxon>
        <taxon>Endopterygota</taxon>
        <taxon>Diptera</taxon>
        <taxon>Brachycera</taxon>
        <taxon>Muscomorpha</taxon>
        <taxon>Hippoboscoidea</taxon>
        <taxon>Glossinidae</taxon>
        <taxon>Glossina</taxon>
    </lineage>
</organism>